<evidence type="ECO:0000313" key="7">
    <source>
        <dbReference type="Proteomes" id="UP000278149"/>
    </source>
</evidence>
<organism evidence="6 7">
    <name type="scientific">Candidatus Korarchaeum cryptofilum</name>
    <dbReference type="NCBI Taxonomy" id="498846"/>
    <lineage>
        <taxon>Archaea</taxon>
        <taxon>Thermoproteota</taxon>
        <taxon>Candidatus Korarchaeia</taxon>
        <taxon>Candidatus Korarchaeales</taxon>
        <taxon>Candidatus Korarchaeaceae</taxon>
        <taxon>Candidatus Korarchaeum</taxon>
    </lineage>
</organism>
<dbReference type="Pfam" id="PF01193">
    <property type="entry name" value="RNA_pol_L"/>
    <property type="match status" value="1"/>
</dbReference>
<dbReference type="GO" id="GO:0046983">
    <property type="term" value="F:protein dimerization activity"/>
    <property type="evidence" value="ECO:0007669"/>
    <property type="project" value="InterPro"/>
</dbReference>
<evidence type="ECO:0000313" key="6">
    <source>
        <dbReference type="EMBL" id="RSN69110.1"/>
    </source>
</evidence>
<proteinExistence type="inferred from homology"/>
<evidence type="ECO:0000256" key="4">
    <source>
        <dbReference type="HAMAP-Rule" id="MF_00320"/>
    </source>
</evidence>
<dbReference type="AlphaFoldDB" id="A0A429G5N3"/>
<feature type="domain" description="DNA-directed RNA polymerase RpoA/D/Rpb3-type" evidence="5">
    <location>
        <begin position="15"/>
        <end position="253"/>
    </location>
</feature>
<dbReference type="Pfam" id="PF01000">
    <property type="entry name" value="RNA_pol_A_bac"/>
    <property type="match status" value="1"/>
</dbReference>
<comment type="subcellular location">
    <subcellularLocation>
        <location evidence="4">Cytoplasm</location>
    </subcellularLocation>
</comment>
<dbReference type="PANTHER" id="PTHR11800:SF2">
    <property type="entry name" value="DNA-DIRECTED RNA POLYMERASE II SUBUNIT RPB3"/>
    <property type="match status" value="1"/>
</dbReference>
<comment type="function">
    <text evidence="4">DNA-dependent RNA polymerase (RNAP) catalyzes the transcription of DNA into RNA using the four ribonucleoside triphosphates as substrates.</text>
</comment>
<dbReference type="Gene3D" id="3.30.1360.10">
    <property type="entry name" value="RNA polymerase, RBP11-like subunit"/>
    <property type="match status" value="1"/>
</dbReference>
<dbReference type="EMBL" id="RCOR01000022">
    <property type="protein sequence ID" value="RSN69110.1"/>
    <property type="molecule type" value="Genomic_DNA"/>
</dbReference>
<dbReference type="GO" id="GO:0000428">
    <property type="term" value="C:DNA-directed RNA polymerase complex"/>
    <property type="evidence" value="ECO:0007669"/>
    <property type="project" value="UniProtKB-KW"/>
</dbReference>
<keyword evidence="4 6" id="KW-0808">Transferase</keyword>
<comment type="caution">
    <text evidence="6">The sequence shown here is derived from an EMBL/GenBank/DDBJ whole genome shotgun (WGS) entry which is preliminary data.</text>
</comment>
<comment type="similarity">
    <text evidence="3 4">Belongs to the archaeal Rpo3/eukaryotic RPB3 RNA polymerase subunit family.</text>
</comment>
<dbReference type="HAMAP" id="MF_00320">
    <property type="entry name" value="RNApol_arch_Rpo3"/>
    <property type="match status" value="1"/>
</dbReference>
<dbReference type="InterPro" id="IPR036603">
    <property type="entry name" value="RBP11-like"/>
</dbReference>
<keyword evidence="2 4" id="KW-0804">Transcription</keyword>
<dbReference type="CDD" id="cd07030">
    <property type="entry name" value="RNAP_D"/>
    <property type="match status" value="1"/>
</dbReference>
<comment type="subunit">
    <text evidence="4">Part of the RNA polymerase complex.</text>
</comment>
<dbReference type="Gene3D" id="2.170.120.12">
    <property type="entry name" value="DNA-directed RNA polymerase, insert domain"/>
    <property type="match status" value="1"/>
</dbReference>
<comment type="caution">
    <text evidence="4">Lacks conserved residue(s) required for the propagation of feature annotation.</text>
</comment>
<dbReference type="RefSeq" id="WP_125741677.1">
    <property type="nucleotide sequence ID" value="NZ_RCOR01000022.1"/>
</dbReference>
<gene>
    <name evidence="4" type="primary">rpo3</name>
    <name evidence="4" type="synonym">rpoD</name>
    <name evidence="6" type="ORF">D9Q81_04810</name>
</gene>
<dbReference type="InterPro" id="IPR036643">
    <property type="entry name" value="RNApol_insert_sf"/>
</dbReference>
<sequence>MRTLKVRVIELSDQRTLLVLEGVSPSFANSIRRAIIAEVPTFAIDEVIFFENTTPFFDEYIAHRLAMIPLRTSLDVLRVDPNRTVVLELSKKAKDPIEVVYSGELKSSDPLIYPANDKIPIIKMRKGQKLRFQAIARIGRGKDHSKWSPAAAVGYSYMPIYELKDQVECDLSQCSNCIESDGGISRIDYPVLCEGCLEALERCRVRNPDKIIRRWDESRIIISYESTGSLRPEEIFSEALNQVKGKLGELLNKI</sequence>
<dbReference type="SUPFAM" id="SSF56553">
    <property type="entry name" value="Insert subdomain of RNA polymerase alpha subunit"/>
    <property type="match status" value="1"/>
</dbReference>
<dbReference type="InterPro" id="IPR001514">
    <property type="entry name" value="DNA-dir_RNA_pol_30-40kDasu_CS"/>
</dbReference>
<dbReference type="InterPro" id="IPR011262">
    <property type="entry name" value="DNA-dir_RNA_pol_insert"/>
</dbReference>
<dbReference type="PANTHER" id="PTHR11800">
    <property type="entry name" value="DNA-DIRECTED RNA POLYMERASE"/>
    <property type="match status" value="1"/>
</dbReference>
<dbReference type="SMART" id="SM00662">
    <property type="entry name" value="RPOLD"/>
    <property type="match status" value="1"/>
</dbReference>
<dbReference type="GO" id="GO:0003899">
    <property type="term" value="F:DNA-directed RNA polymerase activity"/>
    <property type="evidence" value="ECO:0007669"/>
    <property type="project" value="UniProtKB-UniRule"/>
</dbReference>
<protein>
    <recommendedName>
        <fullName evidence="4">DNA-directed RNA polymerase subunit Rpo3</fullName>
        <ecNumber evidence="4">2.7.7.6</ecNumber>
    </recommendedName>
    <alternativeName>
        <fullName evidence="4">DNA-directed RNA polymerase subunit D</fullName>
    </alternativeName>
</protein>
<dbReference type="Gene3D" id="3.30.70.3110">
    <property type="match status" value="1"/>
</dbReference>
<name>A0A429G5N3_9CREN</name>
<evidence type="ECO:0000256" key="1">
    <source>
        <dbReference type="ARBA" id="ARBA00022478"/>
    </source>
</evidence>
<keyword evidence="4 6" id="KW-0548">Nucleotidyltransferase</keyword>
<keyword evidence="4" id="KW-0963">Cytoplasm</keyword>
<evidence type="ECO:0000259" key="5">
    <source>
        <dbReference type="SMART" id="SM00662"/>
    </source>
</evidence>
<dbReference type="EC" id="2.7.7.6" evidence="4"/>
<dbReference type="InterPro" id="IPR022842">
    <property type="entry name" value="RNAP_Rpo3/Rpb3/RPAC1"/>
</dbReference>
<accession>A0A429G5N3</accession>
<dbReference type="GO" id="GO:0003677">
    <property type="term" value="F:DNA binding"/>
    <property type="evidence" value="ECO:0007669"/>
    <property type="project" value="UniProtKB-UniRule"/>
</dbReference>
<dbReference type="NCBIfam" id="NF001988">
    <property type="entry name" value="PRK00783.1"/>
    <property type="match status" value="1"/>
</dbReference>
<dbReference type="Proteomes" id="UP000278149">
    <property type="component" value="Unassembled WGS sequence"/>
</dbReference>
<dbReference type="InterPro" id="IPR011263">
    <property type="entry name" value="DNA-dir_RNA_pol_RpoA/D/Rpb3"/>
</dbReference>
<dbReference type="GO" id="GO:0005737">
    <property type="term" value="C:cytoplasm"/>
    <property type="evidence" value="ECO:0007669"/>
    <property type="project" value="UniProtKB-SubCell"/>
</dbReference>
<dbReference type="SUPFAM" id="SSF55257">
    <property type="entry name" value="RBP11-like subunits of RNA polymerase"/>
    <property type="match status" value="1"/>
</dbReference>
<dbReference type="InterPro" id="IPR050518">
    <property type="entry name" value="Rpo3/RPB3_RNA_Pol_subunit"/>
</dbReference>
<evidence type="ECO:0000256" key="2">
    <source>
        <dbReference type="ARBA" id="ARBA00023163"/>
    </source>
</evidence>
<comment type="catalytic activity">
    <reaction evidence="4">
        <text>RNA(n) + a ribonucleoside 5'-triphosphate = RNA(n+1) + diphosphate</text>
        <dbReference type="Rhea" id="RHEA:21248"/>
        <dbReference type="Rhea" id="RHEA-COMP:14527"/>
        <dbReference type="Rhea" id="RHEA-COMP:17342"/>
        <dbReference type="ChEBI" id="CHEBI:33019"/>
        <dbReference type="ChEBI" id="CHEBI:61557"/>
        <dbReference type="ChEBI" id="CHEBI:140395"/>
        <dbReference type="EC" id="2.7.7.6"/>
    </reaction>
</comment>
<evidence type="ECO:0000256" key="3">
    <source>
        <dbReference type="ARBA" id="ARBA00025804"/>
    </source>
</evidence>
<reference evidence="6 7" key="1">
    <citation type="submission" date="2018-10" db="EMBL/GenBank/DDBJ databases">
        <title>Co-occurring genomic capacity for anaerobic methane metabolism and dissimilatory sulfite reduction discovered in the Korarchaeota.</title>
        <authorList>
            <person name="Mckay L.J."/>
            <person name="Dlakic M."/>
            <person name="Fields M.W."/>
            <person name="Delmont T.O."/>
            <person name="Eren A.M."/>
            <person name="Jay Z.J."/>
            <person name="Klingelsmith K.B."/>
            <person name="Rusch D.B."/>
            <person name="Inskeep W.P."/>
        </authorList>
    </citation>
    <scope>NUCLEOTIDE SEQUENCE [LARGE SCALE GENOMIC DNA]</scope>
    <source>
        <strain evidence="6 7">WS</strain>
    </source>
</reference>
<dbReference type="PROSITE" id="PS00446">
    <property type="entry name" value="RNA_POL_D_30KD"/>
    <property type="match status" value="1"/>
</dbReference>
<keyword evidence="1 4" id="KW-0240">DNA-directed RNA polymerase</keyword>
<dbReference type="GO" id="GO:0006351">
    <property type="term" value="P:DNA-templated transcription"/>
    <property type="evidence" value="ECO:0007669"/>
    <property type="project" value="UniProtKB-UniRule"/>
</dbReference>